<organism evidence="5 6">
    <name type="scientific">Actinomadura bangladeshensis</name>
    <dbReference type="NCBI Taxonomy" id="453573"/>
    <lineage>
        <taxon>Bacteria</taxon>
        <taxon>Bacillati</taxon>
        <taxon>Actinomycetota</taxon>
        <taxon>Actinomycetes</taxon>
        <taxon>Streptosporangiales</taxon>
        <taxon>Thermomonosporaceae</taxon>
        <taxon>Actinomadura</taxon>
    </lineage>
</organism>
<dbReference type="InterPro" id="IPR037185">
    <property type="entry name" value="EmrE-like"/>
</dbReference>
<feature type="transmembrane region" description="Helical" evidence="3">
    <location>
        <begin position="190"/>
        <end position="211"/>
    </location>
</feature>
<feature type="domain" description="EamA" evidence="4">
    <location>
        <begin position="161"/>
        <end position="301"/>
    </location>
</feature>
<evidence type="ECO:0000256" key="2">
    <source>
        <dbReference type="SAM" id="MobiDB-lite"/>
    </source>
</evidence>
<keyword evidence="6" id="KW-1185">Reference proteome</keyword>
<feature type="transmembrane region" description="Helical" evidence="3">
    <location>
        <begin position="39"/>
        <end position="59"/>
    </location>
</feature>
<proteinExistence type="inferred from homology"/>
<evidence type="ECO:0000259" key="4">
    <source>
        <dbReference type="Pfam" id="PF00892"/>
    </source>
</evidence>
<dbReference type="OrthoDB" id="154915at2"/>
<keyword evidence="3" id="KW-0812">Transmembrane</keyword>
<dbReference type="PANTHER" id="PTHR22911:SF79">
    <property type="entry name" value="MOBA-LIKE NTP TRANSFERASE DOMAIN-CONTAINING PROTEIN"/>
    <property type="match status" value="1"/>
</dbReference>
<feature type="transmembrane region" description="Helical" evidence="3">
    <location>
        <begin position="159"/>
        <end position="178"/>
    </location>
</feature>
<dbReference type="RefSeq" id="WP_131945321.1">
    <property type="nucleotide sequence ID" value="NZ_SMJW01000466.1"/>
</dbReference>
<feature type="region of interest" description="Disordered" evidence="2">
    <location>
        <begin position="311"/>
        <end position="346"/>
    </location>
</feature>
<keyword evidence="3" id="KW-0472">Membrane</keyword>
<dbReference type="GO" id="GO:0016020">
    <property type="term" value="C:membrane"/>
    <property type="evidence" value="ECO:0007669"/>
    <property type="project" value="InterPro"/>
</dbReference>
<gene>
    <name evidence="5" type="ORF">E1284_39935</name>
</gene>
<feature type="transmembrane region" description="Helical" evidence="3">
    <location>
        <begin position="260"/>
        <end position="280"/>
    </location>
</feature>
<dbReference type="EMBL" id="SMJW01000466">
    <property type="protein sequence ID" value="TDC01795.1"/>
    <property type="molecule type" value="Genomic_DNA"/>
</dbReference>
<dbReference type="PANTHER" id="PTHR22911">
    <property type="entry name" value="ACYL-MALONYL CONDENSING ENZYME-RELATED"/>
    <property type="match status" value="1"/>
</dbReference>
<evidence type="ECO:0000313" key="5">
    <source>
        <dbReference type="EMBL" id="TDC01795.1"/>
    </source>
</evidence>
<evidence type="ECO:0000256" key="1">
    <source>
        <dbReference type="ARBA" id="ARBA00007362"/>
    </source>
</evidence>
<sequence length="404" mass="40415">MDGAARTRAAGLGLVLLSSVCFGASGPFGKALIEAGLGPLQAVWLRIAVAALVLVPLAAAVRGRALRTAPAGLRPHARPLIVYGLTGVAGCQACYFVAASRLPVGVAILLEFSGPVIVLGWLRLVRRVPVHRTAAASVATAMAGLALVVQVWTGLSLDPVGLAAGLGAAACQASYFLIVDRLAGRVDPLVITTAGTVVGAAALTAFAAPWALPWGVLPAQVPFAGHTAPGWALVAWIGIVSTVIAYLTGVAGLQRLPAQVGGAICYTEAVAAALIAWAVLGERLTPMQMTGGAIVLTGAYIAQRAAGRAAASASNTRPRSSASARSAASCPASRSTYRSDPFASANPRTATIASDSAASSGRCAARAISHAAAAISPSPHSSAAAPARPAPTSRTSCGRTAPHT</sequence>
<feature type="transmembrane region" description="Helical" evidence="3">
    <location>
        <begin position="231"/>
        <end position="253"/>
    </location>
</feature>
<evidence type="ECO:0000256" key="3">
    <source>
        <dbReference type="SAM" id="Phobius"/>
    </source>
</evidence>
<feature type="compositionally biased region" description="Low complexity" evidence="2">
    <location>
        <begin position="311"/>
        <end position="335"/>
    </location>
</feature>
<reference evidence="5 6" key="1">
    <citation type="submission" date="2019-03" db="EMBL/GenBank/DDBJ databases">
        <title>Draft genome sequences of novel Actinobacteria.</title>
        <authorList>
            <person name="Sahin N."/>
            <person name="Ay H."/>
            <person name="Saygin H."/>
        </authorList>
    </citation>
    <scope>NUCLEOTIDE SEQUENCE [LARGE SCALE GENOMIC DNA]</scope>
    <source>
        <strain evidence="5 6">DSM 45347</strain>
    </source>
</reference>
<feature type="region of interest" description="Disordered" evidence="2">
    <location>
        <begin position="374"/>
        <end position="404"/>
    </location>
</feature>
<feature type="non-terminal residue" evidence="5">
    <location>
        <position position="404"/>
    </location>
</feature>
<dbReference type="Pfam" id="PF00892">
    <property type="entry name" value="EamA"/>
    <property type="match status" value="2"/>
</dbReference>
<feature type="compositionally biased region" description="Low complexity" evidence="2">
    <location>
        <begin position="374"/>
        <end position="396"/>
    </location>
</feature>
<dbReference type="SUPFAM" id="SSF103481">
    <property type="entry name" value="Multidrug resistance efflux transporter EmrE"/>
    <property type="match status" value="2"/>
</dbReference>
<feature type="domain" description="EamA" evidence="4">
    <location>
        <begin position="11"/>
        <end position="149"/>
    </location>
</feature>
<feature type="transmembrane region" description="Helical" evidence="3">
    <location>
        <begin position="104"/>
        <end position="122"/>
    </location>
</feature>
<dbReference type="Proteomes" id="UP000295431">
    <property type="component" value="Unassembled WGS sequence"/>
</dbReference>
<feature type="transmembrane region" description="Helical" evidence="3">
    <location>
        <begin position="80"/>
        <end position="98"/>
    </location>
</feature>
<name>A0A4R4MZV4_9ACTN</name>
<evidence type="ECO:0000313" key="6">
    <source>
        <dbReference type="Proteomes" id="UP000295431"/>
    </source>
</evidence>
<feature type="transmembrane region" description="Helical" evidence="3">
    <location>
        <begin position="134"/>
        <end position="153"/>
    </location>
</feature>
<keyword evidence="3" id="KW-1133">Transmembrane helix</keyword>
<accession>A0A4R4MZV4</accession>
<comment type="similarity">
    <text evidence="1">Belongs to the EamA transporter family.</text>
</comment>
<protein>
    <submittedName>
        <fullName evidence="5">DMT family transporter</fullName>
    </submittedName>
</protein>
<dbReference type="AlphaFoldDB" id="A0A4R4MZV4"/>
<comment type="caution">
    <text evidence="5">The sequence shown here is derived from an EMBL/GenBank/DDBJ whole genome shotgun (WGS) entry which is preliminary data.</text>
</comment>
<dbReference type="InterPro" id="IPR000620">
    <property type="entry name" value="EamA_dom"/>
</dbReference>